<accession>A0A519BCX5</accession>
<sequence length="380" mass="41627">MQKKYLLAPGPTPVPERALADMALPIIHHRAPEYSVILQEVRDNLKYLFQTKQEVLIFTSSGTGAMEGCVSNLLSAGDHALAVRGGKFGERWFDICKAYSVNVKAIDVEWGHTVSPGAIEDALKNDPEIKAVYIQASETSTGVYHPVKEIADIIKKRENTILIVDAITALGVVSIPQDEWGIDVIVTGSQKALMLPPGLAFASLSEKAWSFVEKSTLPKYYFNFKKEKKSLEKNQNAYTPNVQLIIGLREVLREIKEEGLEKVFERHARLANATRLAVQALGLKLYTADKPSNALTAVWAPDGMDAGKITKLIREKYGITIAGGQDAAKGRIFRIAHLGYAGCFDVITAISALEAVLKELGYKFELGIGLKAAQKALFGE</sequence>
<dbReference type="PIRSF" id="PIRSF000524">
    <property type="entry name" value="SPT"/>
    <property type="match status" value="1"/>
</dbReference>
<comment type="similarity">
    <text evidence="2 8">Belongs to the class-V pyridoxal-phosphate-dependent aminotransferase family.</text>
</comment>
<dbReference type="InterPro" id="IPR000192">
    <property type="entry name" value="Aminotrans_V_dom"/>
</dbReference>
<evidence type="ECO:0000256" key="8">
    <source>
        <dbReference type="RuleBase" id="RU004075"/>
    </source>
</evidence>
<dbReference type="Proteomes" id="UP000320813">
    <property type="component" value="Unassembled WGS sequence"/>
</dbReference>
<evidence type="ECO:0000256" key="9">
    <source>
        <dbReference type="RuleBase" id="RU004504"/>
    </source>
</evidence>
<dbReference type="InterPro" id="IPR024169">
    <property type="entry name" value="SP_NH2Trfase/AEP_transaminase"/>
</dbReference>
<dbReference type="GO" id="GO:0008453">
    <property type="term" value="F:alanine-glyoxylate transaminase activity"/>
    <property type="evidence" value="ECO:0007669"/>
    <property type="project" value="TreeGrafter"/>
</dbReference>
<dbReference type="PANTHER" id="PTHR21152">
    <property type="entry name" value="AMINOTRANSFERASE CLASS V"/>
    <property type="match status" value="1"/>
</dbReference>
<feature type="binding site" evidence="6">
    <location>
        <position position="334"/>
    </location>
    <ligand>
        <name>substrate</name>
    </ligand>
</feature>
<feature type="domain" description="Aminotransferase class V" evidence="10">
    <location>
        <begin position="27"/>
        <end position="329"/>
    </location>
</feature>
<dbReference type="FunFam" id="3.90.1150.10:FF:000031">
    <property type="entry name" value="Serine--glyoxylate aminotransferase"/>
    <property type="match status" value="1"/>
</dbReference>
<evidence type="ECO:0000256" key="3">
    <source>
        <dbReference type="ARBA" id="ARBA00022576"/>
    </source>
</evidence>
<gene>
    <name evidence="11" type="ORF">EVJ47_02255</name>
</gene>
<organism evidence="11 12">
    <name type="scientific">Candidatus Acidulodesulfobacterium ferriphilum</name>
    <dbReference type="NCBI Taxonomy" id="2597223"/>
    <lineage>
        <taxon>Bacteria</taxon>
        <taxon>Deltaproteobacteria</taxon>
        <taxon>Candidatus Acidulodesulfobacterales</taxon>
        <taxon>Candidatus Acidulodesulfobacterium</taxon>
    </lineage>
</organism>
<dbReference type="InterPro" id="IPR015422">
    <property type="entry name" value="PyrdxlP-dep_Trfase_small"/>
</dbReference>
<evidence type="ECO:0000256" key="1">
    <source>
        <dbReference type="ARBA" id="ARBA00001933"/>
    </source>
</evidence>
<dbReference type="PROSITE" id="PS00595">
    <property type="entry name" value="AA_TRANSFER_CLASS_5"/>
    <property type="match status" value="1"/>
</dbReference>
<evidence type="ECO:0000256" key="7">
    <source>
        <dbReference type="PIRSR" id="PIRSR000524-50"/>
    </source>
</evidence>
<dbReference type="InterPro" id="IPR015424">
    <property type="entry name" value="PyrdxlP-dep_Trfase"/>
</dbReference>
<evidence type="ECO:0000256" key="5">
    <source>
        <dbReference type="ARBA" id="ARBA00022898"/>
    </source>
</evidence>
<dbReference type="GO" id="GO:0004760">
    <property type="term" value="F:L-serine-pyruvate transaminase activity"/>
    <property type="evidence" value="ECO:0007669"/>
    <property type="project" value="TreeGrafter"/>
</dbReference>
<dbReference type="GO" id="GO:0019265">
    <property type="term" value="P:glycine biosynthetic process, by transamination of glyoxylate"/>
    <property type="evidence" value="ECO:0007669"/>
    <property type="project" value="TreeGrafter"/>
</dbReference>
<dbReference type="AlphaFoldDB" id="A0A519BCX5"/>
<keyword evidence="3 11" id="KW-0032">Aminotransferase</keyword>
<dbReference type="InterPro" id="IPR020578">
    <property type="entry name" value="Aminotrans_V_PyrdxlP_BS"/>
</dbReference>
<evidence type="ECO:0000256" key="6">
    <source>
        <dbReference type="PIRSR" id="PIRSR000524-1"/>
    </source>
</evidence>
<reference evidence="11 12" key="1">
    <citation type="submission" date="2019-01" db="EMBL/GenBank/DDBJ databases">
        <title>Insights into ecological role of a new deltaproteobacterial order Candidatus Sinidesulfobacterales (Sva0485) by metagenomics and metatranscriptomics.</title>
        <authorList>
            <person name="Tan S."/>
            <person name="Liu J."/>
            <person name="Fang Y."/>
            <person name="Hedlund B.P."/>
            <person name="Lian Z.H."/>
            <person name="Huang L.Y."/>
            <person name="Li J.T."/>
            <person name="Huang L.N."/>
            <person name="Li W.J."/>
            <person name="Jiang H.C."/>
            <person name="Dong H.L."/>
            <person name="Shu W.S."/>
        </authorList>
    </citation>
    <scope>NUCLEOTIDE SEQUENCE [LARGE SCALE GENOMIC DNA]</scope>
    <source>
        <strain evidence="11">AP3</strain>
    </source>
</reference>
<comment type="cofactor">
    <cofactor evidence="1 7 9">
        <name>pyridoxal 5'-phosphate</name>
        <dbReference type="ChEBI" id="CHEBI:597326"/>
    </cofactor>
</comment>
<dbReference type="Gene3D" id="3.40.640.10">
    <property type="entry name" value="Type I PLP-dependent aspartate aminotransferase-like (Major domain)"/>
    <property type="match status" value="1"/>
</dbReference>
<proteinExistence type="inferred from homology"/>
<name>A0A519BCX5_9DELT</name>
<keyword evidence="4 11" id="KW-0808">Transferase</keyword>
<dbReference type="PANTHER" id="PTHR21152:SF40">
    <property type="entry name" value="ALANINE--GLYOXYLATE AMINOTRANSFERASE"/>
    <property type="match status" value="1"/>
</dbReference>
<evidence type="ECO:0000313" key="11">
    <source>
        <dbReference type="EMBL" id="RZD15114.1"/>
    </source>
</evidence>
<dbReference type="EMBL" id="SGBD01000001">
    <property type="protein sequence ID" value="RZD15114.1"/>
    <property type="molecule type" value="Genomic_DNA"/>
</dbReference>
<protein>
    <submittedName>
        <fullName evidence="11">Alanine--glyoxylate aminotransferase family protein</fullName>
    </submittedName>
</protein>
<dbReference type="SUPFAM" id="SSF53383">
    <property type="entry name" value="PLP-dependent transferases"/>
    <property type="match status" value="1"/>
</dbReference>
<comment type="caution">
    <text evidence="11">The sequence shown here is derived from an EMBL/GenBank/DDBJ whole genome shotgun (WGS) entry which is preliminary data.</text>
</comment>
<dbReference type="FunFam" id="3.40.640.10:FF:000027">
    <property type="entry name" value="Serine--pyruvate aminotransferase, mitochondrial"/>
    <property type="match status" value="1"/>
</dbReference>
<evidence type="ECO:0000256" key="2">
    <source>
        <dbReference type="ARBA" id="ARBA00009236"/>
    </source>
</evidence>
<dbReference type="Pfam" id="PF00266">
    <property type="entry name" value="Aminotran_5"/>
    <property type="match status" value="1"/>
</dbReference>
<evidence type="ECO:0000259" key="10">
    <source>
        <dbReference type="Pfam" id="PF00266"/>
    </source>
</evidence>
<evidence type="ECO:0000256" key="4">
    <source>
        <dbReference type="ARBA" id="ARBA00022679"/>
    </source>
</evidence>
<feature type="modified residue" description="N6-(pyridoxal phosphate)lysine" evidence="7">
    <location>
        <position position="191"/>
    </location>
</feature>
<evidence type="ECO:0000313" key="12">
    <source>
        <dbReference type="Proteomes" id="UP000320813"/>
    </source>
</evidence>
<keyword evidence="5 7" id="KW-0663">Pyridoxal phosphate</keyword>
<dbReference type="Gene3D" id="3.90.1150.10">
    <property type="entry name" value="Aspartate Aminotransferase, domain 1"/>
    <property type="match status" value="1"/>
</dbReference>
<dbReference type="InterPro" id="IPR015421">
    <property type="entry name" value="PyrdxlP-dep_Trfase_major"/>
</dbReference>